<evidence type="ECO:0000313" key="1">
    <source>
        <dbReference type="EMBL" id="KYG75683.1"/>
    </source>
</evidence>
<evidence type="ECO:0000313" key="2">
    <source>
        <dbReference type="Proteomes" id="UP000075606"/>
    </source>
</evidence>
<evidence type="ECO:0008006" key="3">
    <source>
        <dbReference type="Google" id="ProtNLM"/>
    </source>
</evidence>
<dbReference type="Proteomes" id="UP000075606">
    <property type="component" value="Unassembled WGS sequence"/>
</dbReference>
<reference evidence="1 2" key="1">
    <citation type="submission" date="2016-01" db="EMBL/GenBank/DDBJ databases">
        <title>Genome sequencing of Roseivirga spongicola UST030701-084.</title>
        <authorList>
            <person name="Selvaratnam C."/>
            <person name="Thevarajoo S."/>
            <person name="Goh K.M."/>
            <person name="Ee R."/>
            <person name="Chan K.-G."/>
            <person name="Chong C.S."/>
        </authorList>
    </citation>
    <scope>NUCLEOTIDE SEQUENCE [LARGE SCALE GENOMIC DNA]</scope>
    <source>
        <strain evidence="1 2">UST030701-084</strain>
    </source>
</reference>
<name>A0A150XAE5_9BACT</name>
<dbReference type="STRING" id="333140.AWW68_07565"/>
<dbReference type="EMBL" id="LRPC01000012">
    <property type="protein sequence ID" value="KYG75683.1"/>
    <property type="molecule type" value="Genomic_DNA"/>
</dbReference>
<keyword evidence="2" id="KW-1185">Reference proteome</keyword>
<proteinExistence type="predicted"/>
<protein>
    <recommendedName>
        <fullName evidence="3">DUF4905 domain-containing protein</fullName>
    </recommendedName>
</protein>
<dbReference type="InterPro" id="IPR032595">
    <property type="entry name" value="DUF4905"/>
</dbReference>
<dbReference type="Pfam" id="PF16248">
    <property type="entry name" value="DUF4905"/>
    <property type="match status" value="1"/>
</dbReference>
<comment type="caution">
    <text evidence="1">The sequence shown here is derived from an EMBL/GenBank/DDBJ whole genome shotgun (WGS) entry which is preliminary data.</text>
</comment>
<dbReference type="AlphaFoldDB" id="A0A150XAE5"/>
<organism evidence="1 2">
    <name type="scientific">Roseivirga spongicola</name>
    <dbReference type="NCBI Taxonomy" id="333140"/>
    <lineage>
        <taxon>Bacteria</taxon>
        <taxon>Pseudomonadati</taxon>
        <taxon>Bacteroidota</taxon>
        <taxon>Cytophagia</taxon>
        <taxon>Cytophagales</taxon>
        <taxon>Roseivirgaceae</taxon>
        <taxon>Roseivirga</taxon>
    </lineage>
</organism>
<gene>
    <name evidence="1" type="ORF">AWW68_07565</name>
</gene>
<sequence>MFKLQRKPVSSVLNSKFSYRFDAPIWETKSAANLVLVNSRDNDALESKFALIDIETNELKWEGLQFEDEWWVSAYHMTESMVVFQKFEDSQNIDDRTVFGFGLETKESLWSIENVRLTGVKGNQLYLNYNDDQQLIFNIEQQDWDEVMSISDSNELTEYPIHYEAESKHFDTLARFLKLKTNINMAGSCDYLESHSLIFIAANHVIDEMKSLTLCVFNQQGDLLLQKDLETGVKGLVSGAFFIVKDALIFVTGKNELNIYSIDEKN</sequence>
<accession>A0A150XAE5</accession>